<dbReference type="PANTHER" id="PTHR31964">
    <property type="entry name" value="ADENINE NUCLEOTIDE ALPHA HYDROLASES-LIKE SUPERFAMILY PROTEIN"/>
    <property type="match status" value="1"/>
</dbReference>
<proteinExistence type="inferred from homology"/>
<organism evidence="3 4">
    <name type="scientific">Actinokineospora alba</name>
    <dbReference type="NCBI Taxonomy" id="504798"/>
    <lineage>
        <taxon>Bacteria</taxon>
        <taxon>Bacillati</taxon>
        <taxon>Actinomycetota</taxon>
        <taxon>Actinomycetes</taxon>
        <taxon>Pseudonocardiales</taxon>
        <taxon>Pseudonocardiaceae</taxon>
        <taxon>Actinokineospora</taxon>
    </lineage>
</organism>
<dbReference type="InterPro" id="IPR014729">
    <property type="entry name" value="Rossmann-like_a/b/a_fold"/>
</dbReference>
<dbReference type="Proteomes" id="UP000199651">
    <property type="component" value="Unassembled WGS sequence"/>
</dbReference>
<dbReference type="OrthoDB" id="5244367at2"/>
<evidence type="ECO:0000313" key="4">
    <source>
        <dbReference type="Proteomes" id="UP000199651"/>
    </source>
</evidence>
<dbReference type="PANTHER" id="PTHR31964:SF113">
    <property type="entry name" value="USPA DOMAIN-CONTAINING PROTEIN"/>
    <property type="match status" value="1"/>
</dbReference>
<evidence type="ECO:0000256" key="1">
    <source>
        <dbReference type="ARBA" id="ARBA00008791"/>
    </source>
</evidence>
<dbReference type="STRING" id="504798.SAMN05421871_103448"/>
<dbReference type="CDD" id="cd00293">
    <property type="entry name" value="USP-like"/>
    <property type="match status" value="1"/>
</dbReference>
<accession>A0A1H0FLN5</accession>
<dbReference type="Pfam" id="PF00582">
    <property type="entry name" value="Usp"/>
    <property type="match status" value="1"/>
</dbReference>
<protein>
    <submittedName>
        <fullName evidence="3">Nucleotide-binding universal stress protein, UspA family</fullName>
    </submittedName>
</protein>
<reference evidence="4" key="1">
    <citation type="submission" date="2016-10" db="EMBL/GenBank/DDBJ databases">
        <authorList>
            <person name="Varghese N."/>
            <person name="Submissions S."/>
        </authorList>
    </citation>
    <scope>NUCLEOTIDE SEQUENCE [LARGE SCALE GENOMIC DNA]</scope>
    <source>
        <strain evidence="4">IBRC-M 10655</strain>
    </source>
</reference>
<dbReference type="SUPFAM" id="SSF52402">
    <property type="entry name" value="Adenine nucleotide alpha hydrolases-like"/>
    <property type="match status" value="1"/>
</dbReference>
<dbReference type="EMBL" id="FNJB01000001">
    <property type="protein sequence ID" value="SDN95556.1"/>
    <property type="molecule type" value="Genomic_DNA"/>
</dbReference>
<keyword evidence="4" id="KW-1185">Reference proteome</keyword>
<dbReference type="PRINTS" id="PR01438">
    <property type="entry name" value="UNVRSLSTRESS"/>
</dbReference>
<feature type="domain" description="UspA" evidence="2">
    <location>
        <begin position="9"/>
        <end position="130"/>
    </location>
</feature>
<dbReference type="AlphaFoldDB" id="A0A1H0FLN5"/>
<comment type="similarity">
    <text evidence="1">Belongs to the universal stress protein A family.</text>
</comment>
<dbReference type="InterPro" id="IPR006015">
    <property type="entry name" value="Universal_stress_UspA"/>
</dbReference>
<sequence>MMPQGQHTQTIVVGVDGSPTAAAALSWAVEEAARRGCPVRAVTAAPQDAPGYFVEGIAEQIDTVGRHRPGVALSHVYRTGAPGKVLVADAADAAMLVVGSHGVGRIVSVLLGSVTAYCVRFAGCPVVVVPNTMAVRETATAPMAEPALPGPLL</sequence>
<evidence type="ECO:0000313" key="3">
    <source>
        <dbReference type="EMBL" id="SDN95556.1"/>
    </source>
</evidence>
<name>A0A1H0FLN5_9PSEU</name>
<evidence type="ECO:0000259" key="2">
    <source>
        <dbReference type="Pfam" id="PF00582"/>
    </source>
</evidence>
<gene>
    <name evidence="3" type="ORF">SAMN05192558_101423</name>
</gene>
<dbReference type="InterPro" id="IPR006016">
    <property type="entry name" value="UspA"/>
</dbReference>
<dbReference type="Gene3D" id="3.40.50.620">
    <property type="entry name" value="HUPs"/>
    <property type="match status" value="1"/>
</dbReference>